<comment type="caution">
    <text evidence="1">The sequence shown here is derived from an EMBL/GenBank/DDBJ whole genome shotgun (WGS) entry which is preliminary data.</text>
</comment>
<organism evidence="1 2">
    <name type="scientific">Tenacibaculum vairaonense</name>
    <dbReference type="NCBI Taxonomy" id="3137860"/>
    <lineage>
        <taxon>Bacteria</taxon>
        <taxon>Pseudomonadati</taxon>
        <taxon>Bacteroidota</taxon>
        <taxon>Flavobacteriia</taxon>
        <taxon>Flavobacteriales</taxon>
        <taxon>Flavobacteriaceae</taxon>
        <taxon>Tenacibaculum</taxon>
    </lineage>
</organism>
<dbReference type="EMBL" id="CAXJRC010000043">
    <property type="protein sequence ID" value="CAL2108113.1"/>
    <property type="molecule type" value="Genomic_DNA"/>
</dbReference>
<protein>
    <submittedName>
        <fullName evidence="1">Uncharacterized protein</fullName>
    </submittedName>
</protein>
<dbReference type="Proteomes" id="UP001497602">
    <property type="component" value="Unassembled WGS sequence"/>
</dbReference>
<keyword evidence="2" id="KW-1185">Reference proteome</keyword>
<proteinExistence type="predicted"/>
<evidence type="ECO:0000313" key="2">
    <source>
        <dbReference type="Proteomes" id="UP001497602"/>
    </source>
</evidence>
<gene>
    <name evidence="1" type="ORF">T190115A13A_60108</name>
</gene>
<reference evidence="1 2" key="1">
    <citation type="submission" date="2024-05" db="EMBL/GenBank/DDBJ databases">
        <authorList>
            <person name="Duchaud E."/>
        </authorList>
    </citation>
    <scope>NUCLEOTIDE SEQUENCE [LARGE SCALE GENOMIC DNA]</scope>
    <source>
        <strain evidence="1">Ena-SAMPLE-TAB-13-05-2024-13:56:06:370-140305</strain>
    </source>
</reference>
<evidence type="ECO:0000313" key="1">
    <source>
        <dbReference type="EMBL" id="CAL2108113.1"/>
    </source>
</evidence>
<sequence length="168" mass="19288">MKKVFLIVLVGIISFWSCQNGTNNLTDLQNKPNSLESFFEKMSNKDIKVGKEKVLLINYEWNVKEGTIKLIDSKETEPSWGLALYVAKQKNTLKGVDHNTKYTVNCSKSDQDDKSWTKNCNRSLVYDFLNTSGHAVYKAPMVFVPNTKEFYIPSDRDITQLIELPIKQ</sequence>
<name>A0ABM9PQS4_9FLAO</name>
<dbReference type="RefSeq" id="WP_348739674.1">
    <property type="nucleotide sequence ID" value="NZ_CAXJRC010000043.1"/>
</dbReference>
<accession>A0ABM9PQS4</accession>